<gene>
    <name evidence="1" type="ORF">LAMI_0A04786G</name>
</gene>
<keyword evidence="2" id="KW-1185">Reference proteome</keyword>
<evidence type="ECO:0000313" key="2">
    <source>
        <dbReference type="Proteomes" id="UP000191024"/>
    </source>
</evidence>
<name>A0A1G4IPA2_9SACH</name>
<dbReference type="OrthoDB" id="4035829at2759"/>
<reference evidence="1 2" key="1">
    <citation type="submission" date="2016-03" db="EMBL/GenBank/DDBJ databases">
        <authorList>
            <person name="Devillers H."/>
        </authorList>
    </citation>
    <scope>NUCLEOTIDE SEQUENCE [LARGE SCALE GENOMIC DNA]</scope>
    <source>
        <strain evidence="1">CBS 11717</strain>
    </source>
</reference>
<dbReference type="AlphaFoldDB" id="A0A1G4IPA2"/>
<proteinExistence type="predicted"/>
<evidence type="ECO:0000313" key="1">
    <source>
        <dbReference type="EMBL" id="SCU78485.1"/>
    </source>
</evidence>
<accession>A0A1G4IPA2</accession>
<protein>
    <submittedName>
        <fullName evidence="1">LAMI_0A04786g1_1</fullName>
    </submittedName>
</protein>
<dbReference type="Proteomes" id="UP000191024">
    <property type="component" value="Chromosome A"/>
</dbReference>
<organism evidence="1 2">
    <name type="scientific">Lachancea mirantina</name>
    <dbReference type="NCBI Taxonomy" id="1230905"/>
    <lineage>
        <taxon>Eukaryota</taxon>
        <taxon>Fungi</taxon>
        <taxon>Dikarya</taxon>
        <taxon>Ascomycota</taxon>
        <taxon>Saccharomycotina</taxon>
        <taxon>Saccharomycetes</taxon>
        <taxon>Saccharomycetales</taxon>
        <taxon>Saccharomycetaceae</taxon>
        <taxon>Lachancea</taxon>
    </lineage>
</organism>
<sequence>MANLQEYSGTTMGTSIETRFAPVYYGGYSESRETLIECAPVVRARGAGSQSGSCELEFAGFCNALDDKPEPETLQLETLPKLCTRSICAKTAGRVSKRERLRKWLRSRCARPRGLEIFGEHCCMHEAEIGCDQPRTSPISGDTLRGECAISEPELGVDTRVDTSFDDAAKSVKSRRRDRIAKFCFGQRWPVSRGRAEITLTEKYLGSEENLAMCIDDMESMPFSLEHLELQLAQSDAESFTGVRI</sequence>
<dbReference type="EMBL" id="LT598462">
    <property type="protein sequence ID" value="SCU78485.1"/>
    <property type="molecule type" value="Genomic_DNA"/>
</dbReference>